<name>A0A803PZ65_CANSA</name>
<evidence type="ECO:0000313" key="2">
    <source>
        <dbReference type="Proteomes" id="UP000596661"/>
    </source>
</evidence>
<dbReference type="Gramene" id="evm.model.06.632">
    <property type="protein sequence ID" value="cds.evm.model.06.632"/>
    <property type="gene ID" value="evm.TU.06.632"/>
</dbReference>
<organism evidence="1 2">
    <name type="scientific">Cannabis sativa</name>
    <name type="common">Hemp</name>
    <name type="synonym">Marijuana</name>
    <dbReference type="NCBI Taxonomy" id="3483"/>
    <lineage>
        <taxon>Eukaryota</taxon>
        <taxon>Viridiplantae</taxon>
        <taxon>Streptophyta</taxon>
        <taxon>Embryophyta</taxon>
        <taxon>Tracheophyta</taxon>
        <taxon>Spermatophyta</taxon>
        <taxon>Magnoliopsida</taxon>
        <taxon>eudicotyledons</taxon>
        <taxon>Gunneridae</taxon>
        <taxon>Pentapetalae</taxon>
        <taxon>rosids</taxon>
        <taxon>fabids</taxon>
        <taxon>Rosales</taxon>
        <taxon>Cannabaceae</taxon>
        <taxon>Cannabis</taxon>
    </lineage>
</organism>
<proteinExistence type="predicted"/>
<dbReference type="Proteomes" id="UP000596661">
    <property type="component" value="Chromosome 6"/>
</dbReference>
<dbReference type="AlphaFoldDB" id="A0A803PZ65"/>
<dbReference type="EnsemblPlants" id="evm.model.06.632">
    <property type="protein sequence ID" value="cds.evm.model.06.632"/>
    <property type="gene ID" value="evm.TU.06.632"/>
</dbReference>
<protein>
    <submittedName>
        <fullName evidence="1">Uncharacterized protein</fullName>
    </submittedName>
</protein>
<reference evidence="1" key="1">
    <citation type="submission" date="2018-11" db="EMBL/GenBank/DDBJ databases">
        <authorList>
            <person name="Grassa J C."/>
        </authorList>
    </citation>
    <scope>NUCLEOTIDE SEQUENCE [LARGE SCALE GENOMIC DNA]</scope>
</reference>
<reference evidence="1" key="2">
    <citation type="submission" date="2021-03" db="UniProtKB">
        <authorList>
            <consortium name="EnsemblPlants"/>
        </authorList>
    </citation>
    <scope>IDENTIFICATION</scope>
</reference>
<sequence>MKVPMAISAVGLQQTSLSPSKPKTNPMNLATISPPYCLCSGLSRVSHPHSNRSIGMVNGSIKRILQLSPESLLYVKYPKSRGAVGYPALRGEQKMDPFGSNNGSRRNYWVILGAPTHALQTLSTKFQALPTYSTLPPPLPGKLLPLLDDFHLYIASIVGVKFSKTFTNTISLGLTKKFLSSITPTPCRTLTCPTPDPPQKVTKKLATKGYVGLGCIQEILLSLQWRSNEEKAGKEKTPARPKFAFLVPNSGTPGACSASFGPKTDSGIPGGVEDFLAPLAILLTPVHLDEEWIQLRIAKHNYVVDELSKGDAEAEALKKWLRESMMGPFEASILRRYATNTSSNPVYQIQGMSVAFTSLPNYYRGRSSFQDIDRPRVCVLELGGMDRVLRKLKEAKSQMETLCNDTLAEKALKERYKEALKAKDRTIASGQKDLLNAQEEIQGISMKLKALEELDKTDIEIVANMSFELRRHFMPDPEATVVHFWEKNKKLEQALAERMGPRLPPKVD</sequence>
<accession>A0A803PZ65</accession>
<evidence type="ECO:0000313" key="1">
    <source>
        <dbReference type="EnsemblPlants" id="cds.evm.model.06.632"/>
    </source>
</evidence>
<dbReference type="EMBL" id="UZAU01000574">
    <property type="status" value="NOT_ANNOTATED_CDS"/>
    <property type="molecule type" value="Genomic_DNA"/>
</dbReference>
<keyword evidence="2" id="KW-1185">Reference proteome</keyword>